<organism evidence="1 2">
    <name type="scientific">Truepera radiovictrix (strain DSM 17093 / CIP 108686 / LMG 22925 / RQ-24)</name>
    <dbReference type="NCBI Taxonomy" id="649638"/>
    <lineage>
        <taxon>Bacteria</taxon>
        <taxon>Thermotogati</taxon>
        <taxon>Deinococcota</taxon>
        <taxon>Deinococci</taxon>
        <taxon>Trueperales</taxon>
        <taxon>Trueperaceae</taxon>
        <taxon>Truepera</taxon>
    </lineage>
</organism>
<dbReference type="HOGENOM" id="CLU_177580_1_1_0"/>
<protein>
    <submittedName>
        <fullName evidence="1">Addiction module component CHP02574 family protein</fullName>
    </submittedName>
</protein>
<keyword evidence="2" id="KW-1185">Reference proteome</keyword>
<reference evidence="1 2" key="2">
    <citation type="journal article" date="2011" name="Stand. Genomic Sci.">
        <title>Complete genome sequence of Truepera radiovictrix type strain (RQ-24).</title>
        <authorList>
            <person name="Ivanova N."/>
            <person name="Rohde C."/>
            <person name="Munk C."/>
            <person name="Nolan M."/>
            <person name="Lucas S."/>
            <person name="Del Rio T.G."/>
            <person name="Tice H."/>
            <person name="Deshpande S."/>
            <person name="Cheng J.F."/>
            <person name="Tapia R."/>
            <person name="Han C."/>
            <person name="Goodwin L."/>
            <person name="Pitluck S."/>
            <person name="Liolios K."/>
            <person name="Mavromatis K."/>
            <person name="Mikhailova N."/>
            <person name="Pati A."/>
            <person name="Chen A."/>
            <person name="Palaniappan K."/>
            <person name="Land M."/>
            <person name="Hauser L."/>
            <person name="Chang Y.J."/>
            <person name="Jeffries C.D."/>
            <person name="Brambilla E."/>
            <person name="Rohde M."/>
            <person name="Goker M."/>
            <person name="Tindall B.J."/>
            <person name="Woyke T."/>
            <person name="Bristow J."/>
            <person name="Eisen J.A."/>
            <person name="Markowitz V."/>
            <person name="Hugenholtz P."/>
            <person name="Kyrpides N.C."/>
            <person name="Klenk H.P."/>
            <person name="Lapidus A."/>
        </authorList>
    </citation>
    <scope>NUCLEOTIDE SEQUENCE [LARGE SCALE GENOMIC DNA]</scope>
    <source>
        <strain evidence="2">DSM 17093 / CIP 108686 / LMG 22925 / RQ-24</strain>
    </source>
</reference>
<reference evidence="2" key="1">
    <citation type="submission" date="2010-05" db="EMBL/GenBank/DDBJ databases">
        <title>The complete genome of Truepera radiovictris DSM 17093.</title>
        <authorList>
            <consortium name="US DOE Joint Genome Institute (JGI-PGF)"/>
            <person name="Lucas S."/>
            <person name="Copeland A."/>
            <person name="Lapidus A."/>
            <person name="Glavina del Rio T."/>
            <person name="Dalin E."/>
            <person name="Tice H."/>
            <person name="Bruce D."/>
            <person name="Goodwin L."/>
            <person name="Pitluck S."/>
            <person name="Kyrpides N."/>
            <person name="Mavromatis K."/>
            <person name="Ovchinnikova G."/>
            <person name="Munk A.C."/>
            <person name="Detter J.C."/>
            <person name="Han C."/>
            <person name="Tapia R."/>
            <person name="Land M."/>
            <person name="Hauser L."/>
            <person name="Markowitz V."/>
            <person name="Cheng J.-F."/>
            <person name="Hugenholtz P."/>
            <person name="Woyke T."/>
            <person name="Wu D."/>
            <person name="Tindall B."/>
            <person name="Pomrenke H.G."/>
            <person name="Brambilla E."/>
            <person name="Klenk H.-P."/>
            <person name="Eisen J.A."/>
        </authorList>
    </citation>
    <scope>NUCLEOTIDE SEQUENCE [LARGE SCALE GENOMIC DNA]</scope>
    <source>
        <strain evidence="2">DSM 17093 / CIP 108686 / LMG 22925 / RQ-24</strain>
    </source>
</reference>
<name>D7CY43_TRURR</name>
<dbReference type="STRING" id="649638.Trad_0263"/>
<gene>
    <name evidence="1" type="ordered locus">Trad_0263</name>
</gene>
<dbReference type="Proteomes" id="UP000000379">
    <property type="component" value="Chromosome"/>
</dbReference>
<dbReference type="AlphaFoldDB" id="D7CY43"/>
<dbReference type="InterPro" id="IPR013406">
    <property type="entry name" value="CHP02574_addiction_mod"/>
</dbReference>
<evidence type="ECO:0000313" key="1">
    <source>
        <dbReference type="EMBL" id="ADI13403.1"/>
    </source>
</evidence>
<evidence type="ECO:0000313" key="2">
    <source>
        <dbReference type="Proteomes" id="UP000000379"/>
    </source>
</evidence>
<dbReference type="Pfam" id="PF09720">
    <property type="entry name" value="Unstab_antitox"/>
    <property type="match status" value="1"/>
</dbReference>
<accession>D7CY43</accession>
<sequence>MSFEDVKTQALTLPLKERAALAEALLKTLAAPSQEELAALWVEEAERRLRLVEEGNLPVVMGEEARGRVRDVP</sequence>
<dbReference type="KEGG" id="tra:Trad_0263"/>
<dbReference type="EMBL" id="CP002049">
    <property type="protein sequence ID" value="ADI13403.1"/>
    <property type="molecule type" value="Genomic_DNA"/>
</dbReference>
<proteinExistence type="predicted"/>